<dbReference type="STRING" id="1682113.A7U43_10780"/>
<dbReference type="RefSeq" id="WP_067994606.1">
    <property type="nucleotide sequence ID" value="NZ_CP015596.1"/>
</dbReference>
<dbReference type="GO" id="GO:0006537">
    <property type="term" value="P:glutamate biosynthetic process"/>
    <property type="evidence" value="ECO:0007669"/>
    <property type="project" value="TreeGrafter"/>
</dbReference>
<feature type="binding site" evidence="7">
    <location>
        <position position="241"/>
    </location>
    <ligand>
        <name>substrate</name>
    </ligand>
</feature>
<dbReference type="OrthoDB" id="9788822at2"/>
<feature type="binding site" evidence="7">
    <location>
        <position position="158"/>
    </location>
    <ligand>
        <name>substrate</name>
    </ligand>
</feature>
<feature type="binding site" evidence="7">
    <location>
        <position position="259"/>
    </location>
    <ligand>
        <name>substrate</name>
    </ligand>
</feature>
<feature type="binding site" evidence="7">
    <location>
        <position position="114"/>
    </location>
    <ligand>
        <name>substrate</name>
    </ligand>
</feature>
<dbReference type="FunFam" id="3.40.710.10:FF:000005">
    <property type="entry name" value="Glutaminase"/>
    <property type="match status" value="1"/>
</dbReference>
<comment type="catalytic activity">
    <reaction evidence="5 7">
        <text>L-glutamine + H2O = L-glutamate + NH4(+)</text>
        <dbReference type="Rhea" id="RHEA:15889"/>
        <dbReference type="ChEBI" id="CHEBI:15377"/>
        <dbReference type="ChEBI" id="CHEBI:28938"/>
        <dbReference type="ChEBI" id="CHEBI:29985"/>
        <dbReference type="ChEBI" id="CHEBI:58359"/>
        <dbReference type="EC" id="3.5.1.2"/>
    </reaction>
</comment>
<comment type="similarity">
    <text evidence="1 7">Belongs to the glutaminase family.</text>
</comment>
<dbReference type="EMBL" id="CP015596">
    <property type="protein sequence ID" value="ANE79741.1"/>
    <property type="molecule type" value="Genomic_DNA"/>
</dbReference>
<dbReference type="Gene3D" id="3.40.710.10">
    <property type="entry name" value="DD-peptidase/beta-lactamase superfamily"/>
    <property type="match status" value="1"/>
</dbReference>
<proteinExistence type="inferred from homology"/>
<dbReference type="Proteomes" id="UP000077143">
    <property type="component" value="Chromosome"/>
</dbReference>
<organism evidence="8 9">
    <name type="scientific">Mycobacterium adipatum</name>
    <dbReference type="NCBI Taxonomy" id="1682113"/>
    <lineage>
        <taxon>Bacteria</taxon>
        <taxon>Bacillati</taxon>
        <taxon>Actinomycetota</taxon>
        <taxon>Actinomycetes</taxon>
        <taxon>Mycobacteriales</taxon>
        <taxon>Mycobacteriaceae</taxon>
        <taxon>Mycobacterium</taxon>
    </lineage>
</organism>
<dbReference type="NCBIfam" id="TIGR03814">
    <property type="entry name" value="Gln_ase"/>
    <property type="match status" value="1"/>
</dbReference>
<dbReference type="HAMAP" id="MF_00313">
    <property type="entry name" value="Glutaminase"/>
    <property type="match status" value="1"/>
</dbReference>
<name>A0A172UL72_9MYCO</name>
<dbReference type="PANTHER" id="PTHR12544">
    <property type="entry name" value="GLUTAMINASE"/>
    <property type="match status" value="1"/>
</dbReference>
<dbReference type="PANTHER" id="PTHR12544:SF29">
    <property type="entry name" value="GLUTAMINASE"/>
    <property type="match status" value="1"/>
</dbReference>
<feature type="binding site" evidence="7">
    <location>
        <position position="64"/>
    </location>
    <ligand>
        <name>substrate</name>
    </ligand>
</feature>
<dbReference type="AlphaFoldDB" id="A0A172UL72"/>
<sequence>MSRQVQRYLDQIRAEFSGVDAGELADYIPELARVDPDRFGVTLSSSDGYIYESGDSAVEFTIQSISKPFTYALALDRSGPEAVDAKIGVEPSGEAFNEISVDRATKRPKNPMINAGAIAAVSLVPASSPDERFALIQDYYSAFAGRRLDIDADVYASEKATGDRNRAIAYMLASFGVLDDDPDDVLDVYFRQCSLKVTTTDLARMAATLARNGVNPLTGRRVTDAAVVRRTLSVMVTCGMYDAAGDWVSAVGMPAKSGVGGGILAVLPGQLGIGTYSPLLDAKGNSVRSVLLCRRLSEELGLHFLTVARDARATLRAIYQPCDGVRVYEAHGDLLFCGAEQVVRTVDRGCEDFVVGILDVSRADDVDEAAKVLLSGMSTALHDQGKAGFIVDPDRRVIGDGSEFEQVRYRTVEDAVDAATAFIRGQRSGR</sequence>
<keyword evidence="9" id="KW-1185">Reference proteome</keyword>
<evidence type="ECO:0000256" key="7">
    <source>
        <dbReference type="HAMAP-Rule" id="MF_00313"/>
    </source>
</evidence>
<keyword evidence="4 7" id="KW-0378">Hydrolase</keyword>
<comment type="subunit">
    <text evidence="2 7">Homotetramer.</text>
</comment>
<dbReference type="InterPro" id="IPR036513">
    <property type="entry name" value="STAS_dom_sf"/>
</dbReference>
<dbReference type="Pfam" id="PF04960">
    <property type="entry name" value="Glutaminase"/>
    <property type="match status" value="1"/>
</dbReference>
<evidence type="ECO:0000256" key="5">
    <source>
        <dbReference type="ARBA" id="ARBA00049534"/>
    </source>
</evidence>
<evidence type="ECO:0000256" key="2">
    <source>
        <dbReference type="ARBA" id="ARBA00011881"/>
    </source>
</evidence>
<reference evidence="8 9" key="1">
    <citation type="submission" date="2016-05" db="EMBL/GenBank/DDBJ databases">
        <title>Complete genome sequence of a phthalic acid esters degrading Mycobacterium sp. YC-RL4.</title>
        <authorList>
            <person name="Ren L."/>
            <person name="Fan S."/>
            <person name="Ruth N."/>
            <person name="Jia Y."/>
            <person name="Wang J."/>
            <person name="Qiao C."/>
        </authorList>
    </citation>
    <scope>NUCLEOTIDE SEQUENCE [LARGE SCALE GENOMIC DNA]</scope>
    <source>
        <strain evidence="8 9">YC-RL4</strain>
    </source>
</reference>
<dbReference type="Gene3D" id="3.30.750.24">
    <property type="entry name" value="STAS domain"/>
    <property type="match status" value="1"/>
</dbReference>
<keyword evidence="7" id="KW-0007">Acetylation</keyword>
<evidence type="ECO:0000256" key="1">
    <source>
        <dbReference type="ARBA" id="ARBA00011076"/>
    </source>
</evidence>
<dbReference type="KEGG" id="madi:A7U43_10780"/>
<dbReference type="SUPFAM" id="SSF56601">
    <property type="entry name" value="beta-lactamase/transpeptidase-like"/>
    <property type="match status" value="1"/>
</dbReference>
<feature type="binding site" evidence="7">
    <location>
        <position position="165"/>
    </location>
    <ligand>
        <name>substrate</name>
    </ligand>
</feature>
<gene>
    <name evidence="7" type="primary">glsA</name>
    <name evidence="8" type="ORF">A7U43_10780</name>
</gene>
<accession>A0A172UL72</accession>
<protein>
    <recommendedName>
        <fullName evidence="6 7">Glutaminase</fullName>
        <ecNumber evidence="3 7">3.5.1.2</ecNumber>
    </recommendedName>
</protein>
<dbReference type="EC" id="3.5.1.2" evidence="3 7"/>
<dbReference type="GO" id="GO:0004359">
    <property type="term" value="F:glutaminase activity"/>
    <property type="evidence" value="ECO:0007669"/>
    <property type="project" value="UniProtKB-UniRule"/>
</dbReference>
<dbReference type="InterPro" id="IPR012338">
    <property type="entry name" value="Beta-lactam/transpept-like"/>
</dbReference>
<evidence type="ECO:0000256" key="6">
    <source>
        <dbReference type="ARBA" id="ARBA00070405"/>
    </source>
</evidence>
<dbReference type="GO" id="GO:0006543">
    <property type="term" value="P:L-glutamine catabolic process"/>
    <property type="evidence" value="ECO:0007669"/>
    <property type="project" value="TreeGrafter"/>
</dbReference>
<evidence type="ECO:0000256" key="4">
    <source>
        <dbReference type="ARBA" id="ARBA00022801"/>
    </source>
</evidence>
<dbReference type="InterPro" id="IPR015868">
    <property type="entry name" value="Glutaminase"/>
</dbReference>
<evidence type="ECO:0000256" key="3">
    <source>
        <dbReference type="ARBA" id="ARBA00012918"/>
    </source>
</evidence>
<evidence type="ECO:0000313" key="9">
    <source>
        <dbReference type="Proteomes" id="UP000077143"/>
    </source>
</evidence>
<evidence type="ECO:0000313" key="8">
    <source>
        <dbReference type="EMBL" id="ANE79741.1"/>
    </source>
</evidence>
<feature type="binding site" evidence="7">
    <location>
        <position position="189"/>
    </location>
    <ligand>
        <name>substrate</name>
    </ligand>
</feature>